<organism evidence="3 4">
    <name type="scientific">Saccharopolyspora ipomoeae</name>
    <dbReference type="NCBI Taxonomy" id="3042027"/>
    <lineage>
        <taxon>Bacteria</taxon>
        <taxon>Bacillati</taxon>
        <taxon>Actinomycetota</taxon>
        <taxon>Actinomycetes</taxon>
        <taxon>Pseudonocardiales</taxon>
        <taxon>Pseudonocardiaceae</taxon>
        <taxon>Saccharopolyspora</taxon>
    </lineage>
</organism>
<name>A0ABT6PRE7_9PSEU</name>
<dbReference type="InterPro" id="IPR010621">
    <property type="entry name" value="DUF1214"/>
</dbReference>
<dbReference type="InterPro" id="IPR037050">
    <property type="entry name" value="DUF1254_sf"/>
</dbReference>
<dbReference type="PANTHER" id="PTHR36509">
    <property type="entry name" value="BLL3101 PROTEIN"/>
    <property type="match status" value="1"/>
</dbReference>
<keyword evidence="4" id="KW-1185">Reference proteome</keyword>
<dbReference type="InterPro" id="IPR037049">
    <property type="entry name" value="DUF1214_C_sf"/>
</dbReference>
<dbReference type="Pfam" id="PF06742">
    <property type="entry name" value="DUF1214"/>
    <property type="match status" value="1"/>
</dbReference>
<dbReference type="EMBL" id="JASAOF010000011">
    <property type="protein sequence ID" value="MDI2030534.1"/>
    <property type="molecule type" value="Genomic_DNA"/>
</dbReference>
<dbReference type="PANTHER" id="PTHR36509:SF3">
    <property type="entry name" value="SIGNAL PEPTIDE PROTEIN"/>
    <property type="match status" value="1"/>
</dbReference>
<comment type="caution">
    <text evidence="3">The sequence shown here is derived from an EMBL/GenBank/DDBJ whole genome shotgun (WGS) entry which is preliminary data.</text>
</comment>
<evidence type="ECO:0000259" key="1">
    <source>
        <dbReference type="Pfam" id="PF06742"/>
    </source>
</evidence>
<evidence type="ECO:0000313" key="3">
    <source>
        <dbReference type="EMBL" id="MDI2030534.1"/>
    </source>
</evidence>
<dbReference type="InterPro" id="IPR010679">
    <property type="entry name" value="DUF1254"/>
</dbReference>
<proteinExistence type="predicted"/>
<dbReference type="Gene3D" id="2.60.40.1610">
    <property type="entry name" value="Domain of unknown function DUF1254"/>
    <property type="match status" value="1"/>
</dbReference>
<feature type="domain" description="DUF1254" evidence="2">
    <location>
        <begin position="24"/>
        <end position="156"/>
    </location>
</feature>
<evidence type="ECO:0000313" key="4">
    <source>
        <dbReference type="Proteomes" id="UP001237595"/>
    </source>
</evidence>
<dbReference type="Gene3D" id="2.60.120.600">
    <property type="entry name" value="Domain of unknown function DUF1214, C-terminal domain"/>
    <property type="match status" value="1"/>
</dbReference>
<feature type="domain" description="DUF1214" evidence="1">
    <location>
        <begin position="323"/>
        <end position="403"/>
    </location>
</feature>
<dbReference type="SUPFAM" id="SSF160935">
    <property type="entry name" value="VPA0735-like"/>
    <property type="match status" value="1"/>
</dbReference>
<reference evidence="3 4" key="1">
    <citation type="submission" date="2023-04" db="EMBL/GenBank/DDBJ databases">
        <title>Draft genome sequence of Saccharopolyspora sp. TS4A08 isolated from sweet potato rhizospheric soil.</title>
        <authorList>
            <person name="Suksaard P."/>
            <person name="Duangmal K."/>
        </authorList>
    </citation>
    <scope>NUCLEOTIDE SEQUENCE [LARGE SCALE GENOMIC DNA]</scope>
    <source>
        <strain evidence="3 4">TS4A08</strain>
    </source>
</reference>
<evidence type="ECO:0000259" key="2">
    <source>
        <dbReference type="Pfam" id="PF06863"/>
    </source>
</evidence>
<dbReference type="Pfam" id="PF06863">
    <property type="entry name" value="DUF1254"/>
    <property type="match status" value="1"/>
</dbReference>
<accession>A0ABT6PRE7</accession>
<dbReference type="RefSeq" id="WP_281456848.1">
    <property type="nucleotide sequence ID" value="NZ_JASAOF010000011.1"/>
</dbReference>
<gene>
    <name evidence="3" type="ORF">QFW96_18015</name>
</gene>
<dbReference type="Proteomes" id="UP001237595">
    <property type="component" value="Unassembled WGS sequence"/>
</dbReference>
<protein>
    <submittedName>
        <fullName evidence="3">DUF1254 domain-containing protein</fullName>
    </submittedName>
</protein>
<sequence length="415" mass="45345">MGVARGERAGHRQSTGELFGFGCNVVAVYEKRLKPKTLITTPNSDVIYGLVFADLSETGPLVFNAPPRVQGLIDDAWHRPLVGPVVDGVQHLGDVGIPGPDQGAGGKYLIVREGDDPGVDVTGYYVYASPTNAVYLLLRGFFRSVDDLAPGVVQIEGITLAPLHGEAKPMVFVNASDVAAHALFPSDGTFFDMLDDVILGEVDDRTDPYMHGMLAALGIRRGHVFDPAPQERELLDLAARTAWRMAKGIAADYDQQDNALWWLDRHWVAHVKTPPDDFRRTLLDETGRDRESGHTDVNAKAHMFINHFSISTGMVTVVPGHGAKYCNAYKDADGEHLRGERTYRIDLPADPPAEILWFLTVYDAETAAGVDAPGQVYPSLNSMDPIEPNDDGTFTVHVGPERPRTGILRPSLRTS</sequence>
<dbReference type="Gene3D" id="1.10.3360.10">
    <property type="entry name" value="VPA0735-like domain"/>
    <property type="match status" value="1"/>
</dbReference>